<proteinExistence type="predicted"/>
<comment type="caution">
    <text evidence="8">The sequence shown here is derived from an EMBL/GenBank/DDBJ whole genome shotgun (WGS) entry which is preliminary data.</text>
</comment>
<accession>A0A8J6CE95</accession>
<dbReference type="Proteomes" id="UP000751190">
    <property type="component" value="Unassembled WGS sequence"/>
</dbReference>
<dbReference type="PANTHER" id="PTHR24346">
    <property type="entry name" value="MAP/MICROTUBULE AFFINITY-REGULATING KINASE"/>
    <property type="match status" value="1"/>
</dbReference>
<evidence type="ECO:0000313" key="8">
    <source>
        <dbReference type="EMBL" id="KAG8464333.1"/>
    </source>
</evidence>
<feature type="domain" description="Protein kinase" evidence="7">
    <location>
        <begin position="47"/>
        <end position="338"/>
    </location>
</feature>
<evidence type="ECO:0000256" key="6">
    <source>
        <dbReference type="SAM" id="MobiDB-lite"/>
    </source>
</evidence>
<keyword evidence="4" id="KW-0418">Kinase</keyword>
<feature type="region of interest" description="Disordered" evidence="6">
    <location>
        <begin position="1"/>
        <end position="46"/>
    </location>
</feature>
<evidence type="ECO:0000256" key="5">
    <source>
        <dbReference type="ARBA" id="ARBA00022840"/>
    </source>
</evidence>
<keyword evidence="1" id="KW-0723">Serine/threonine-protein kinase</keyword>
<dbReference type="SUPFAM" id="SSF56112">
    <property type="entry name" value="Protein kinase-like (PK-like)"/>
    <property type="match status" value="1"/>
</dbReference>
<dbReference type="InterPro" id="IPR000719">
    <property type="entry name" value="Prot_kinase_dom"/>
</dbReference>
<reference evidence="8" key="1">
    <citation type="submission" date="2021-05" db="EMBL/GenBank/DDBJ databases">
        <title>The genome of the haptophyte Pavlova lutheri (Diacronema luteri, Pavlovales) - a model for lipid biosynthesis in eukaryotic algae.</title>
        <authorList>
            <person name="Hulatt C.J."/>
            <person name="Posewitz M.C."/>
        </authorList>
    </citation>
    <scope>NUCLEOTIDE SEQUENCE</scope>
    <source>
        <strain evidence="8">NIVA-4/92</strain>
    </source>
</reference>
<gene>
    <name evidence="8" type="ORF">KFE25_003396</name>
</gene>
<name>A0A8J6CE95_DIALT</name>
<protein>
    <recommendedName>
        <fullName evidence="7">Protein kinase domain-containing protein</fullName>
    </recommendedName>
</protein>
<dbReference type="GO" id="GO:0035556">
    <property type="term" value="P:intracellular signal transduction"/>
    <property type="evidence" value="ECO:0007669"/>
    <property type="project" value="TreeGrafter"/>
</dbReference>
<evidence type="ECO:0000256" key="2">
    <source>
        <dbReference type="ARBA" id="ARBA00022679"/>
    </source>
</evidence>
<evidence type="ECO:0000256" key="3">
    <source>
        <dbReference type="ARBA" id="ARBA00022741"/>
    </source>
</evidence>
<dbReference type="InterPro" id="IPR011009">
    <property type="entry name" value="Kinase-like_dom_sf"/>
</dbReference>
<dbReference type="AlphaFoldDB" id="A0A8J6CE95"/>
<evidence type="ECO:0000256" key="4">
    <source>
        <dbReference type="ARBA" id="ARBA00022777"/>
    </source>
</evidence>
<keyword evidence="5" id="KW-0067">ATP-binding</keyword>
<feature type="compositionally biased region" description="Low complexity" evidence="6">
    <location>
        <begin position="238"/>
        <end position="257"/>
    </location>
</feature>
<dbReference type="GO" id="GO:0005524">
    <property type="term" value="F:ATP binding"/>
    <property type="evidence" value="ECO:0007669"/>
    <property type="project" value="UniProtKB-KW"/>
</dbReference>
<dbReference type="GO" id="GO:0004674">
    <property type="term" value="F:protein serine/threonine kinase activity"/>
    <property type="evidence" value="ECO:0007669"/>
    <property type="project" value="UniProtKB-KW"/>
</dbReference>
<dbReference type="SMART" id="SM00220">
    <property type="entry name" value="S_TKc"/>
    <property type="match status" value="1"/>
</dbReference>
<sequence length="489" mass="49931">MRIGPPPGARAGPLRRGSESLPTLSASGRRVSKPGGTPPFAAKAPPSASAKAAGAVCVADMYDLKDVPLHVSDTGRSELRLAVHRRTCQPAVIRAVSLRPPPPVAPRAAIELWRRLDNRHVAALFDSFTTPTHAIVCMEAVHGVPLDEVMRSHGLTNDEARAVFKQVAHGVASMHRARVCHRTLSLKSVMLQEGAVPRAVIIGLESLAEADDLCLSTRCTPIPFCPPEALPNSPSCTAESATGARGTASTAPSAAPSEESMAAAGYSGRALDVWSLGALLHALLTGCPPFADGKAIAAAQYTPPAELPAQARELVALMLQADASLRPSAAAVCAHPYVSGCDVEADETDGLAEPDADVLQHMVAQLGFDATAVTAALGDRTLEESDATSAYRCLVAAKRLFVDRCVEGEHAPPELKAGLAVGAPATADPGAEPSAVASAVQGGASATDIDALPCKVATPTLEGAEAAGGAGSATDGQPLSNVGAHAVAP</sequence>
<dbReference type="EMBL" id="JAGTXO010000013">
    <property type="protein sequence ID" value="KAG8464333.1"/>
    <property type="molecule type" value="Genomic_DNA"/>
</dbReference>
<dbReference type="OrthoDB" id="541276at2759"/>
<evidence type="ECO:0000313" key="9">
    <source>
        <dbReference type="Proteomes" id="UP000751190"/>
    </source>
</evidence>
<dbReference type="GO" id="GO:0005737">
    <property type="term" value="C:cytoplasm"/>
    <property type="evidence" value="ECO:0007669"/>
    <property type="project" value="TreeGrafter"/>
</dbReference>
<keyword evidence="9" id="KW-1185">Reference proteome</keyword>
<dbReference type="Pfam" id="PF00069">
    <property type="entry name" value="Pkinase"/>
    <property type="match status" value="1"/>
</dbReference>
<evidence type="ECO:0000259" key="7">
    <source>
        <dbReference type="PROSITE" id="PS50011"/>
    </source>
</evidence>
<dbReference type="OMA" id="THAIVCM"/>
<feature type="region of interest" description="Disordered" evidence="6">
    <location>
        <begin position="465"/>
        <end position="489"/>
    </location>
</feature>
<dbReference type="Gene3D" id="1.10.510.10">
    <property type="entry name" value="Transferase(Phosphotransferase) domain 1"/>
    <property type="match status" value="1"/>
</dbReference>
<organism evidence="8 9">
    <name type="scientific">Diacronema lutheri</name>
    <name type="common">Unicellular marine alga</name>
    <name type="synonym">Monochrysis lutheri</name>
    <dbReference type="NCBI Taxonomy" id="2081491"/>
    <lineage>
        <taxon>Eukaryota</taxon>
        <taxon>Haptista</taxon>
        <taxon>Haptophyta</taxon>
        <taxon>Pavlovophyceae</taxon>
        <taxon>Pavlovales</taxon>
        <taxon>Pavlovaceae</taxon>
        <taxon>Diacronema</taxon>
    </lineage>
</organism>
<dbReference type="PANTHER" id="PTHR24346:SF82">
    <property type="entry name" value="KP78A-RELATED"/>
    <property type="match status" value="1"/>
</dbReference>
<feature type="region of interest" description="Disordered" evidence="6">
    <location>
        <begin position="235"/>
        <end position="257"/>
    </location>
</feature>
<evidence type="ECO:0000256" key="1">
    <source>
        <dbReference type="ARBA" id="ARBA00022527"/>
    </source>
</evidence>
<keyword evidence="2" id="KW-0808">Transferase</keyword>
<dbReference type="PROSITE" id="PS50011">
    <property type="entry name" value="PROTEIN_KINASE_DOM"/>
    <property type="match status" value="1"/>
</dbReference>
<keyword evidence="3" id="KW-0547">Nucleotide-binding</keyword>